<organism evidence="1 2">
    <name type="scientific">Polyangium jinanense</name>
    <dbReference type="NCBI Taxonomy" id="2829994"/>
    <lineage>
        <taxon>Bacteria</taxon>
        <taxon>Pseudomonadati</taxon>
        <taxon>Myxococcota</taxon>
        <taxon>Polyangia</taxon>
        <taxon>Polyangiales</taxon>
        <taxon>Polyangiaceae</taxon>
        <taxon>Polyangium</taxon>
    </lineage>
</organism>
<dbReference type="RefSeq" id="WP_272417069.1">
    <property type="nucleotide sequence ID" value="NZ_JAGTJJ010000002.1"/>
</dbReference>
<comment type="caution">
    <text evidence="1">The sequence shown here is derived from an EMBL/GenBank/DDBJ whole genome shotgun (WGS) entry which is preliminary data.</text>
</comment>
<accession>A0A9X3X0D5</accession>
<gene>
    <name evidence="1" type="ORF">KEG57_05975</name>
</gene>
<name>A0A9X3X0D5_9BACT</name>
<dbReference type="EMBL" id="JAGTJJ010000002">
    <property type="protein sequence ID" value="MDC3980038.1"/>
    <property type="molecule type" value="Genomic_DNA"/>
</dbReference>
<reference evidence="1 2" key="1">
    <citation type="submission" date="2021-04" db="EMBL/GenBank/DDBJ databases">
        <title>Genome analysis of Polyangium sp.</title>
        <authorList>
            <person name="Li Y."/>
            <person name="Wang J."/>
        </authorList>
    </citation>
    <scope>NUCLEOTIDE SEQUENCE [LARGE SCALE GENOMIC DNA]</scope>
    <source>
        <strain evidence="1 2">SDU14</strain>
    </source>
</reference>
<protein>
    <submittedName>
        <fullName evidence="1">Uncharacterized protein</fullName>
    </submittedName>
</protein>
<proteinExistence type="predicted"/>
<evidence type="ECO:0000313" key="1">
    <source>
        <dbReference type="EMBL" id="MDC3980038.1"/>
    </source>
</evidence>
<keyword evidence="2" id="KW-1185">Reference proteome</keyword>
<sequence length="134" mass="14819">MDGLVSLLVVILFLMMPIVPALLDRVARKAQQRAVQKLAARRQVLLGMAKDSALSAPSRPLPDRRSPVEYRSLEEIPARPVSLEETRFALPSPLESSRAAPRPRRTSRVLLEKPEDVRRAILLGTLLGPPRGAD</sequence>
<dbReference type="Proteomes" id="UP001151081">
    <property type="component" value="Unassembled WGS sequence"/>
</dbReference>
<dbReference type="AlphaFoldDB" id="A0A9X3X0D5"/>
<evidence type="ECO:0000313" key="2">
    <source>
        <dbReference type="Proteomes" id="UP001151081"/>
    </source>
</evidence>